<protein>
    <submittedName>
        <fullName evidence="4">Acetyltransferase (GNAT) family protein</fullName>
    </submittedName>
</protein>
<dbReference type="Proteomes" id="UP000184514">
    <property type="component" value="Unassembled WGS sequence"/>
</dbReference>
<name>A0A1L9NX42_9RHOB</name>
<dbReference type="AlphaFoldDB" id="A0A1L9NX42"/>
<dbReference type="PROSITE" id="PS51186">
    <property type="entry name" value="GNAT"/>
    <property type="match status" value="1"/>
</dbReference>
<reference evidence="4 5" key="1">
    <citation type="submission" date="2016-10" db="EMBL/GenBank/DDBJ databases">
        <title>Genome sequence of Planktotalea frisia SH6-1.</title>
        <authorList>
            <person name="Poehlein A."/>
            <person name="Bakenhus I."/>
            <person name="Voget S."/>
            <person name="Brinkhoff T."/>
            <person name="Simon M."/>
        </authorList>
    </citation>
    <scope>NUCLEOTIDE SEQUENCE [LARGE SCALE GENOMIC DNA]</scope>
    <source>
        <strain evidence="4 5">SH6-1</strain>
    </source>
</reference>
<keyword evidence="1 4" id="KW-0808">Transferase</keyword>
<dbReference type="PANTHER" id="PTHR43877">
    <property type="entry name" value="AMINOALKYLPHOSPHONATE N-ACETYLTRANSFERASE-RELATED-RELATED"/>
    <property type="match status" value="1"/>
</dbReference>
<dbReference type="Pfam" id="PF00583">
    <property type="entry name" value="Acetyltransf_1"/>
    <property type="match status" value="1"/>
</dbReference>
<evidence type="ECO:0000313" key="5">
    <source>
        <dbReference type="Proteomes" id="UP000184514"/>
    </source>
</evidence>
<dbReference type="InterPro" id="IPR000182">
    <property type="entry name" value="GNAT_dom"/>
</dbReference>
<gene>
    <name evidence="4" type="ORF">PFRI_20350</name>
</gene>
<dbReference type="GO" id="GO:0016747">
    <property type="term" value="F:acyltransferase activity, transferring groups other than amino-acyl groups"/>
    <property type="evidence" value="ECO:0007669"/>
    <property type="project" value="InterPro"/>
</dbReference>
<evidence type="ECO:0000256" key="1">
    <source>
        <dbReference type="ARBA" id="ARBA00022679"/>
    </source>
</evidence>
<accession>A0A1L9NX42</accession>
<organism evidence="4 5">
    <name type="scientific">Planktotalea frisia</name>
    <dbReference type="NCBI Taxonomy" id="696762"/>
    <lineage>
        <taxon>Bacteria</taxon>
        <taxon>Pseudomonadati</taxon>
        <taxon>Pseudomonadota</taxon>
        <taxon>Alphaproteobacteria</taxon>
        <taxon>Rhodobacterales</taxon>
        <taxon>Paracoccaceae</taxon>
        <taxon>Planktotalea</taxon>
    </lineage>
</organism>
<evidence type="ECO:0000313" key="4">
    <source>
        <dbReference type="EMBL" id="OJI93734.1"/>
    </source>
</evidence>
<proteinExistence type="predicted"/>
<keyword evidence="2" id="KW-0012">Acyltransferase</keyword>
<keyword evidence="5" id="KW-1185">Reference proteome</keyword>
<dbReference type="PANTHER" id="PTHR43877:SF2">
    <property type="entry name" value="AMINOALKYLPHOSPHONATE N-ACETYLTRANSFERASE-RELATED"/>
    <property type="match status" value="1"/>
</dbReference>
<dbReference type="EMBL" id="MLCB01000133">
    <property type="protein sequence ID" value="OJI93734.1"/>
    <property type="molecule type" value="Genomic_DNA"/>
</dbReference>
<dbReference type="InterPro" id="IPR050832">
    <property type="entry name" value="Bact_Acetyltransf"/>
</dbReference>
<dbReference type="Gene3D" id="3.40.630.30">
    <property type="match status" value="1"/>
</dbReference>
<feature type="domain" description="N-acetyltransferase" evidence="3">
    <location>
        <begin position="1"/>
        <end position="143"/>
    </location>
</feature>
<dbReference type="CDD" id="cd04301">
    <property type="entry name" value="NAT_SF"/>
    <property type="match status" value="1"/>
</dbReference>
<dbReference type="InterPro" id="IPR016181">
    <property type="entry name" value="Acyl_CoA_acyltransferase"/>
</dbReference>
<dbReference type="STRING" id="696762.PFRI_20350"/>
<dbReference type="RefSeq" id="WP_072630601.1">
    <property type="nucleotide sequence ID" value="NZ_MLCB01000133.1"/>
</dbReference>
<sequence length="143" mass="15503">MEQGAQINLTQEADFADEIEAKLLCELRNKSTQSENAAFSLALSDASGATLGGLTASTAYGWLLIKVLFVEPPARGQGYGRDLIDAALSRAKELGCHSAWLDTSDAAAHHFYLSQGFVTFGALANELNQAPMGHQRWFMKRVI</sequence>
<evidence type="ECO:0000256" key="2">
    <source>
        <dbReference type="ARBA" id="ARBA00023315"/>
    </source>
</evidence>
<comment type="caution">
    <text evidence="4">The sequence shown here is derived from an EMBL/GenBank/DDBJ whole genome shotgun (WGS) entry which is preliminary data.</text>
</comment>
<dbReference type="SUPFAM" id="SSF55729">
    <property type="entry name" value="Acyl-CoA N-acyltransferases (Nat)"/>
    <property type="match status" value="1"/>
</dbReference>
<evidence type="ECO:0000259" key="3">
    <source>
        <dbReference type="PROSITE" id="PS51186"/>
    </source>
</evidence>